<evidence type="ECO:0000313" key="8">
    <source>
        <dbReference type="Proteomes" id="UP000242188"/>
    </source>
</evidence>
<accession>A0A210QMV0</accession>
<dbReference type="EMBL" id="NEDP02002776">
    <property type="protein sequence ID" value="OWF50031.1"/>
    <property type="molecule type" value="Genomic_DNA"/>
</dbReference>
<evidence type="ECO:0000256" key="1">
    <source>
        <dbReference type="ARBA" id="ARBA00004141"/>
    </source>
</evidence>
<gene>
    <name evidence="7" type="ORF">KP79_PYT23514</name>
</gene>
<organism evidence="7 8">
    <name type="scientific">Mizuhopecten yessoensis</name>
    <name type="common">Japanese scallop</name>
    <name type="synonym">Patinopecten yessoensis</name>
    <dbReference type="NCBI Taxonomy" id="6573"/>
    <lineage>
        <taxon>Eukaryota</taxon>
        <taxon>Metazoa</taxon>
        <taxon>Spiralia</taxon>
        <taxon>Lophotrochozoa</taxon>
        <taxon>Mollusca</taxon>
        <taxon>Bivalvia</taxon>
        <taxon>Autobranchia</taxon>
        <taxon>Pteriomorphia</taxon>
        <taxon>Pectinida</taxon>
        <taxon>Pectinoidea</taxon>
        <taxon>Pectinidae</taxon>
        <taxon>Mizuhopecten</taxon>
    </lineage>
</organism>
<dbReference type="STRING" id="6573.A0A210QMV0"/>
<dbReference type="OrthoDB" id="6140671at2759"/>
<dbReference type="AlphaFoldDB" id="A0A210QMV0"/>
<evidence type="ECO:0000256" key="3">
    <source>
        <dbReference type="ARBA" id="ARBA00022989"/>
    </source>
</evidence>
<evidence type="ECO:0000313" key="7">
    <source>
        <dbReference type="EMBL" id="OWF50031.1"/>
    </source>
</evidence>
<sequence length="273" mass="30906">MAMVRGRRDWGADSNVGGSVVTDATTTASERRRIREAGLGYVYWFSYMCALASLLLVFIAFASPYWFKSWGRVHSPLANVGMWQICLSGWVKPRDPNLRSYVGCWWIHSTFFEEVFDDIMPPWFRAVQALVIFTLLCCIAVVFLMSSYMCESVRIKYYEPRKLRLFVITAVLFFASGVLVLICSLVFAMKAKDPNWMPRPWLSYFSFSFGFYVLSGFFSAFGGLAAFIKSTDIRKKKKRGTARVVDKHRPPPPPAASALGMESTATGKSESFV</sequence>
<feature type="transmembrane region" description="Helical" evidence="6">
    <location>
        <begin position="123"/>
        <end position="144"/>
    </location>
</feature>
<comment type="caution">
    <text evidence="7">The sequence shown here is derived from an EMBL/GenBank/DDBJ whole genome shotgun (WGS) entry which is preliminary data.</text>
</comment>
<dbReference type="Pfam" id="PF13903">
    <property type="entry name" value="Claudin_2"/>
    <property type="match status" value="1"/>
</dbReference>
<evidence type="ECO:0000256" key="4">
    <source>
        <dbReference type="ARBA" id="ARBA00023136"/>
    </source>
</evidence>
<reference evidence="7 8" key="1">
    <citation type="journal article" date="2017" name="Nat. Ecol. Evol.">
        <title>Scallop genome provides insights into evolution of bilaterian karyotype and development.</title>
        <authorList>
            <person name="Wang S."/>
            <person name="Zhang J."/>
            <person name="Jiao W."/>
            <person name="Li J."/>
            <person name="Xun X."/>
            <person name="Sun Y."/>
            <person name="Guo X."/>
            <person name="Huan P."/>
            <person name="Dong B."/>
            <person name="Zhang L."/>
            <person name="Hu X."/>
            <person name="Sun X."/>
            <person name="Wang J."/>
            <person name="Zhao C."/>
            <person name="Wang Y."/>
            <person name="Wang D."/>
            <person name="Huang X."/>
            <person name="Wang R."/>
            <person name="Lv J."/>
            <person name="Li Y."/>
            <person name="Zhang Z."/>
            <person name="Liu B."/>
            <person name="Lu W."/>
            <person name="Hui Y."/>
            <person name="Liang J."/>
            <person name="Zhou Z."/>
            <person name="Hou R."/>
            <person name="Li X."/>
            <person name="Liu Y."/>
            <person name="Li H."/>
            <person name="Ning X."/>
            <person name="Lin Y."/>
            <person name="Zhao L."/>
            <person name="Xing Q."/>
            <person name="Dou J."/>
            <person name="Li Y."/>
            <person name="Mao J."/>
            <person name="Guo H."/>
            <person name="Dou H."/>
            <person name="Li T."/>
            <person name="Mu C."/>
            <person name="Jiang W."/>
            <person name="Fu Q."/>
            <person name="Fu X."/>
            <person name="Miao Y."/>
            <person name="Liu J."/>
            <person name="Yu Q."/>
            <person name="Li R."/>
            <person name="Liao H."/>
            <person name="Li X."/>
            <person name="Kong Y."/>
            <person name="Jiang Z."/>
            <person name="Chourrout D."/>
            <person name="Li R."/>
            <person name="Bao Z."/>
        </authorList>
    </citation>
    <scope>NUCLEOTIDE SEQUENCE [LARGE SCALE GENOMIC DNA]</scope>
    <source>
        <strain evidence="7 8">PY_sf001</strain>
    </source>
</reference>
<feature type="transmembrane region" description="Helical" evidence="6">
    <location>
        <begin position="209"/>
        <end position="228"/>
    </location>
</feature>
<feature type="compositionally biased region" description="Polar residues" evidence="5">
    <location>
        <begin position="263"/>
        <end position="273"/>
    </location>
</feature>
<comment type="subcellular location">
    <subcellularLocation>
        <location evidence="1">Membrane</location>
        <topology evidence="1">Multi-pass membrane protein</topology>
    </subcellularLocation>
</comment>
<keyword evidence="2 6" id="KW-0812">Transmembrane</keyword>
<feature type="region of interest" description="Disordered" evidence="5">
    <location>
        <begin position="239"/>
        <end position="273"/>
    </location>
</feature>
<evidence type="ECO:0000256" key="5">
    <source>
        <dbReference type="SAM" id="MobiDB-lite"/>
    </source>
</evidence>
<dbReference type="GO" id="GO:0016020">
    <property type="term" value="C:membrane"/>
    <property type="evidence" value="ECO:0007669"/>
    <property type="project" value="UniProtKB-SubCell"/>
</dbReference>
<dbReference type="InterPro" id="IPR004031">
    <property type="entry name" value="PMP22/EMP/MP20/Claudin"/>
</dbReference>
<dbReference type="Gene3D" id="1.20.140.150">
    <property type="match status" value="1"/>
</dbReference>
<evidence type="ECO:0000256" key="6">
    <source>
        <dbReference type="SAM" id="Phobius"/>
    </source>
</evidence>
<dbReference type="Proteomes" id="UP000242188">
    <property type="component" value="Unassembled WGS sequence"/>
</dbReference>
<keyword evidence="8" id="KW-1185">Reference proteome</keyword>
<name>A0A210QMV0_MIZYE</name>
<dbReference type="PANTHER" id="PTHR21284">
    <property type="entry name" value="EG:80H7.2 PROTEIN"/>
    <property type="match status" value="1"/>
</dbReference>
<keyword evidence="3 6" id="KW-1133">Transmembrane helix</keyword>
<protein>
    <submittedName>
        <fullName evidence="7">Uncharacterized protein</fullName>
    </submittedName>
</protein>
<feature type="transmembrane region" description="Helical" evidence="6">
    <location>
        <begin position="41"/>
        <end position="67"/>
    </location>
</feature>
<keyword evidence="4 6" id="KW-0472">Membrane</keyword>
<feature type="transmembrane region" description="Helical" evidence="6">
    <location>
        <begin position="165"/>
        <end position="189"/>
    </location>
</feature>
<evidence type="ECO:0000256" key="2">
    <source>
        <dbReference type="ARBA" id="ARBA00022692"/>
    </source>
</evidence>
<proteinExistence type="predicted"/>
<dbReference type="PANTHER" id="PTHR21284:SF12">
    <property type="entry name" value="EG:80H7.2 PROTEIN"/>
    <property type="match status" value="1"/>
</dbReference>